<evidence type="ECO:0000313" key="2">
    <source>
        <dbReference type="EMBL" id="OAD40693.1"/>
    </source>
</evidence>
<dbReference type="SUPFAM" id="SSF52833">
    <property type="entry name" value="Thioredoxin-like"/>
    <property type="match status" value="1"/>
</dbReference>
<dbReference type="RefSeq" id="WP_068452325.1">
    <property type="nucleotide sequence ID" value="NZ_CP150660.1"/>
</dbReference>
<dbReference type="STRING" id="1333662.LPB303_15660"/>
<dbReference type="InterPro" id="IPR036249">
    <property type="entry name" value="Thioredoxin-like_sf"/>
</dbReference>
<dbReference type="Pfam" id="PF01323">
    <property type="entry name" value="DSBA"/>
    <property type="match status" value="1"/>
</dbReference>
<proteinExistence type="predicted"/>
<dbReference type="AlphaFoldDB" id="A0A176SZF8"/>
<protein>
    <submittedName>
        <fullName evidence="2">Thioredoxin</fullName>
    </submittedName>
</protein>
<comment type="caution">
    <text evidence="2">The sequence shown here is derived from an EMBL/GenBank/DDBJ whole genome shotgun (WGS) entry which is preliminary data.</text>
</comment>
<organism evidence="2 3">
    <name type="scientific">Polaribacter atrinae</name>
    <dbReference type="NCBI Taxonomy" id="1333662"/>
    <lineage>
        <taxon>Bacteria</taxon>
        <taxon>Pseudomonadati</taxon>
        <taxon>Bacteroidota</taxon>
        <taxon>Flavobacteriia</taxon>
        <taxon>Flavobacteriales</taxon>
        <taxon>Flavobacteriaceae</taxon>
    </lineage>
</organism>
<dbReference type="EMBL" id="LVWE01000085">
    <property type="protein sequence ID" value="OAD40693.1"/>
    <property type="molecule type" value="Genomic_DNA"/>
</dbReference>
<gene>
    <name evidence="2" type="ORF">LPB303_15660</name>
</gene>
<dbReference type="CDD" id="cd03024">
    <property type="entry name" value="DsbA_FrnE"/>
    <property type="match status" value="1"/>
</dbReference>
<dbReference type="PANTHER" id="PTHR13887:SF41">
    <property type="entry name" value="THIOREDOXIN SUPERFAMILY PROTEIN"/>
    <property type="match status" value="1"/>
</dbReference>
<dbReference type="GO" id="GO:0016491">
    <property type="term" value="F:oxidoreductase activity"/>
    <property type="evidence" value="ECO:0007669"/>
    <property type="project" value="InterPro"/>
</dbReference>
<evidence type="ECO:0000313" key="3">
    <source>
        <dbReference type="Proteomes" id="UP000076923"/>
    </source>
</evidence>
<keyword evidence="3" id="KW-1185">Reference proteome</keyword>
<dbReference type="PANTHER" id="PTHR13887">
    <property type="entry name" value="GLUTATHIONE S-TRANSFERASE KAPPA"/>
    <property type="match status" value="1"/>
</dbReference>
<dbReference type="OrthoDB" id="9799122at2"/>
<accession>A0A176SZF8</accession>
<dbReference type="Proteomes" id="UP000076923">
    <property type="component" value="Unassembled WGS sequence"/>
</dbReference>
<reference evidence="2 3" key="1">
    <citation type="submission" date="2016-02" db="EMBL/GenBank/DDBJ databases">
        <title>Draft genome sequence of Polaribacter atrinae KACC17473.</title>
        <authorList>
            <person name="Shin S.-K."/>
            <person name="Yi H."/>
        </authorList>
    </citation>
    <scope>NUCLEOTIDE SEQUENCE [LARGE SCALE GENOMIC DNA]</scope>
    <source>
        <strain evidence="2 3">KACC 17473</strain>
    </source>
</reference>
<dbReference type="Gene3D" id="3.40.30.10">
    <property type="entry name" value="Glutaredoxin"/>
    <property type="match status" value="1"/>
</dbReference>
<evidence type="ECO:0000259" key="1">
    <source>
        <dbReference type="Pfam" id="PF01323"/>
    </source>
</evidence>
<feature type="domain" description="DSBA-like thioredoxin" evidence="1">
    <location>
        <begin position="7"/>
        <end position="208"/>
    </location>
</feature>
<sequence length="218" mass="25040">MKEKLKIDIVSDVVCPWCTIGYKRLEKAITELGVQDQVEIEWQPFELNPNMPAEGQNVDEHITEKYGSTKEQQEESKRNMTEVGEELGFKFDYFDEMRMVNTFEAHVLLEYAKDFGKQTELKMCLTTAFFSERKDVSKREILKEALLSVGLNADEGMAKLDNEAARNKVRTKQNYWKNLGVNSVPTIVFNRKSAVTGAQPVDTFKQVLSELIKEQKSV</sequence>
<dbReference type="InterPro" id="IPR001853">
    <property type="entry name" value="DSBA-like_thioredoxin_dom"/>
</dbReference>
<name>A0A176SZF8_9FLAO</name>